<dbReference type="STRING" id="221988.MS0783"/>
<keyword evidence="2" id="KW-1185">Reference proteome</keyword>
<evidence type="ECO:0000313" key="2">
    <source>
        <dbReference type="Proteomes" id="UP000000607"/>
    </source>
</evidence>
<proteinExistence type="predicted"/>
<dbReference type="KEGG" id="msu:MS0783"/>
<protein>
    <submittedName>
        <fullName evidence="1">ArgD protein</fullName>
    </submittedName>
</protein>
<dbReference type="Proteomes" id="UP000000607">
    <property type="component" value="Chromosome"/>
</dbReference>
<dbReference type="InterPro" id="IPR015422">
    <property type="entry name" value="PyrdxlP-dep_Trfase_small"/>
</dbReference>
<dbReference type="EMBL" id="AE016827">
    <property type="protein sequence ID" value="AAU37390.1"/>
    <property type="molecule type" value="Genomic_DNA"/>
</dbReference>
<accession>Q65UH0</accession>
<dbReference type="InterPro" id="IPR015424">
    <property type="entry name" value="PyrdxlP-dep_Trfase"/>
</dbReference>
<dbReference type="SUPFAM" id="SSF53383">
    <property type="entry name" value="PLP-dependent transferases"/>
    <property type="match status" value="1"/>
</dbReference>
<sequence length="38" mass="4185">MILVAGPNVLRFAPALNISQQEVAEGFKRLDQALQKFA</sequence>
<dbReference type="HOGENOM" id="CLU_3329783_0_0_6"/>
<dbReference type="Gene3D" id="3.90.1150.10">
    <property type="entry name" value="Aspartate Aminotransferase, domain 1"/>
    <property type="match status" value="1"/>
</dbReference>
<evidence type="ECO:0000313" key="1">
    <source>
        <dbReference type="EMBL" id="AAU37390.1"/>
    </source>
</evidence>
<name>Q65UH0_MANSM</name>
<dbReference type="AlphaFoldDB" id="Q65UH0"/>
<reference evidence="1 2" key="1">
    <citation type="journal article" date="2004" name="Nat. Biotechnol.">
        <title>The genome sequence of the capnophilic rumen bacterium Mannheimia succiniciproducens.</title>
        <authorList>
            <person name="Hong S.H."/>
            <person name="Kim J.S."/>
            <person name="Lee S.Y."/>
            <person name="In Y.H."/>
            <person name="Choi S.S."/>
            <person name="Rih J.-K."/>
            <person name="Kim C.H."/>
            <person name="Jeong H."/>
            <person name="Hur C.G."/>
            <person name="Kim J.J."/>
        </authorList>
    </citation>
    <scope>NUCLEOTIDE SEQUENCE [LARGE SCALE GENOMIC DNA]</scope>
    <source>
        <strain evidence="2">KCTC 0769BP / MBEL55E</strain>
    </source>
</reference>
<organism evidence="1 2">
    <name type="scientific">Mannheimia succiniciproducens (strain KCTC 0769BP / MBEL55E)</name>
    <dbReference type="NCBI Taxonomy" id="221988"/>
    <lineage>
        <taxon>Bacteria</taxon>
        <taxon>Pseudomonadati</taxon>
        <taxon>Pseudomonadota</taxon>
        <taxon>Gammaproteobacteria</taxon>
        <taxon>Pasteurellales</taxon>
        <taxon>Pasteurellaceae</taxon>
        <taxon>Basfia</taxon>
    </lineage>
</organism>
<gene>
    <name evidence="1" type="primary">argD</name>
    <name evidence="1" type="ordered locus">MS0783</name>
</gene>